<dbReference type="Gene3D" id="3.50.50.60">
    <property type="entry name" value="FAD/NAD(P)-binding domain"/>
    <property type="match status" value="1"/>
</dbReference>
<proteinExistence type="predicted"/>
<organism evidence="3 4">
    <name type="scientific">Streptomyces paromomycinus</name>
    <name type="common">Streptomyces rimosus subsp. paromomycinus</name>
    <dbReference type="NCBI Taxonomy" id="92743"/>
    <lineage>
        <taxon>Bacteria</taxon>
        <taxon>Bacillati</taxon>
        <taxon>Actinomycetota</taxon>
        <taxon>Actinomycetes</taxon>
        <taxon>Kitasatosporales</taxon>
        <taxon>Streptomycetaceae</taxon>
        <taxon>Streptomyces</taxon>
    </lineage>
</organism>
<keyword evidence="4" id="KW-1185">Reference proteome</keyword>
<evidence type="ECO:0000313" key="3">
    <source>
        <dbReference type="EMBL" id="GCD44210.1"/>
    </source>
</evidence>
<evidence type="ECO:0000313" key="4">
    <source>
        <dbReference type="Proteomes" id="UP000286746"/>
    </source>
</evidence>
<feature type="domain" description="FAD-binding" evidence="2">
    <location>
        <begin position="3"/>
        <end position="43"/>
    </location>
</feature>
<dbReference type="EMBL" id="BHZD01000001">
    <property type="protein sequence ID" value="GCD44210.1"/>
    <property type="molecule type" value="Genomic_DNA"/>
</dbReference>
<comment type="caution">
    <text evidence="3">The sequence shown here is derived from an EMBL/GenBank/DDBJ whole genome shotgun (WGS) entry which is preliminary data.</text>
</comment>
<dbReference type="Pfam" id="PF01494">
    <property type="entry name" value="FAD_binding_3"/>
    <property type="match status" value="1"/>
</dbReference>
<feature type="region of interest" description="Disordered" evidence="1">
    <location>
        <begin position="70"/>
        <end position="110"/>
    </location>
</feature>
<name>A0A401W4G4_STREY</name>
<dbReference type="InterPro" id="IPR002938">
    <property type="entry name" value="FAD-bd"/>
</dbReference>
<accession>A0A401W4G4</accession>
<protein>
    <submittedName>
        <fullName evidence="3">FAD-dependent oxidoreductase</fullName>
    </submittedName>
</protein>
<sequence length="123" mass="13194">MYGVVIAGAGPVGLFLANELALADCSVVVLERDADPHPPLKALPLGLHGLNAASAETFSRRACSSPCCKRRASAPPPSAPIPTRPRPPLPEAWATSPGSRWTPRTSTRKRWSTGFPDLRWTAW</sequence>
<feature type="compositionally biased region" description="Pro residues" evidence="1">
    <location>
        <begin position="74"/>
        <end position="90"/>
    </location>
</feature>
<dbReference type="RefSeq" id="WP_371858941.1">
    <property type="nucleotide sequence ID" value="NZ_BHZD01000001.1"/>
</dbReference>
<dbReference type="GO" id="GO:0071949">
    <property type="term" value="F:FAD binding"/>
    <property type="evidence" value="ECO:0007669"/>
    <property type="project" value="InterPro"/>
</dbReference>
<reference evidence="3 4" key="1">
    <citation type="submission" date="2018-11" db="EMBL/GenBank/DDBJ databases">
        <title>Whole genome sequence of Streptomyces paromomycinus NBRC 15454(T).</title>
        <authorList>
            <person name="Komaki H."/>
            <person name="Tamura T."/>
        </authorList>
    </citation>
    <scope>NUCLEOTIDE SEQUENCE [LARGE SCALE GENOMIC DNA]</scope>
    <source>
        <strain evidence="3 4">NBRC 15454</strain>
    </source>
</reference>
<dbReference type="SUPFAM" id="SSF51905">
    <property type="entry name" value="FAD/NAD(P)-binding domain"/>
    <property type="match status" value="1"/>
</dbReference>
<dbReference type="Proteomes" id="UP000286746">
    <property type="component" value="Unassembled WGS sequence"/>
</dbReference>
<evidence type="ECO:0000259" key="2">
    <source>
        <dbReference type="Pfam" id="PF01494"/>
    </source>
</evidence>
<evidence type="ECO:0000256" key="1">
    <source>
        <dbReference type="SAM" id="MobiDB-lite"/>
    </source>
</evidence>
<dbReference type="InterPro" id="IPR036188">
    <property type="entry name" value="FAD/NAD-bd_sf"/>
</dbReference>
<gene>
    <name evidence="3" type="ORF">GKJPGBOP_03902</name>
</gene>
<dbReference type="AlphaFoldDB" id="A0A401W4G4"/>
<feature type="compositionally biased region" description="Polar residues" evidence="1">
    <location>
        <begin position="96"/>
        <end position="105"/>
    </location>
</feature>